<dbReference type="SMART" id="SM00487">
    <property type="entry name" value="DEXDc"/>
    <property type="match status" value="1"/>
</dbReference>
<dbReference type="SUPFAM" id="SSF52540">
    <property type="entry name" value="P-loop containing nucleoside triphosphate hydrolases"/>
    <property type="match status" value="1"/>
</dbReference>
<dbReference type="PROSITE" id="PS00690">
    <property type="entry name" value="DEAH_ATP_HELICASE"/>
    <property type="match status" value="1"/>
</dbReference>
<dbReference type="Pfam" id="PF07717">
    <property type="entry name" value="OB_NTP_bind"/>
    <property type="match status" value="1"/>
</dbReference>
<dbReference type="CDD" id="cd17917">
    <property type="entry name" value="DEXHc_RHA-like"/>
    <property type="match status" value="1"/>
</dbReference>
<dbReference type="InterPro" id="IPR056328">
    <property type="entry name" value="DSRM_DHX29"/>
</dbReference>
<name>A0AAD3D348_9STRA</name>
<dbReference type="Pfam" id="PF24385">
    <property type="entry name" value="DSRM_DHX29"/>
    <property type="match status" value="1"/>
</dbReference>
<feature type="compositionally biased region" description="Acidic residues" evidence="7">
    <location>
        <begin position="253"/>
        <end position="264"/>
    </location>
</feature>
<dbReference type="GO" id="GO:0003723">
    <property type="term" value="F:RNA binding"/>
    <property type="evidence" value="ECO:0007669"/>
    <property type="project" value="TreeGrafter"/>
</dbReference>
<comment type="caution">
    <text evidence="10">The sequence shown here is derived from an EMBL/GenBank/DDBJ whole genome shotgun (WGS) entry which is preliminary data.</text>
</comment>
<protein>
    <recommendedName>
        <fullName evidence="1">RNA helicase</fullName>
        <ecNumber evidence="1">3.6.4.13</ecNumber>
    </recommendedName>
</protein>
<dbReference type="PROSITE" id="PS51194">
    <property type="entry name" value="HELICASE_CTER"/>
    <property type="match status" value="1"/>
</dbReference>
<keyword evidence="5" id="KW-0067">ATP-binding</keyword>
<dbReference type="CDD" id="cd18791">
    <property type="entry name" value="SF2_C_RHA"/>
    <property type="match status" value="1"/>
</dbReference>
<evidence type="ECO:0000313" key="11">
    <source>
        <dbReference type="Proteomes" id="UP001054902"/>
    </source>
</evidence>
<proteinExistence type="predicted"/>
<dbReference type="GO" id="GO:0016787">
    <property type="term" value="F:hydrolase activity"/>
    <property type="evidence" value="ECO:0007669"/>
    <property type="project" value="UniProtKB-KW"/>
</dbReference>
<dbReference type="SMART" id="SM00847">
    <property type="entry name" value="HA2"/>
    <property type="match status" value="1"/>
</dbReference>
<dbReference type="GO" id="GO:0005524">
    <property type="term" value="F:ATP binding"/>
    <property type="evidence" value="ECO:0007669"/>
    <property type="project" value="UniProtKB-KW"/>
</dbReference>
<organism evidence="10 11">
    <name type="scientific">Chaetoceros tenuissimus</name>
    <dbReference type="NCBI Taxonomy" id="426638"/>
    <lineage>
        <taxon>Eukaryota</taxon>
        <taxon>Sar</taxon>
        <taxon>Stramenopiles</taxon>
        <taxon>Ochrophyta</taxon>
        <taxon>Bacillariophyta</taxon>
        <taxon>Coscinodiscophyceae</taxon>
        <taxon>Chaetocerotophycidae</taxon>
        <taxon>Chaetocerotales</taxon>
        <taxon>Chaetocerotaceae</taxon>
        <taxon>Chaetoceros</taxon>
    </lineage>
</organism>
<evidence type="ECO:0000256" key="5">
    <source>
        <dbReference type="ARBA" id="ARBA00022840"/>
    </source>
</evidence>
<evidence type="ECO:0000259" key="9">
    <source>
        <dbReference type="PROSITE" id="PS51194"/>
    </source>
</evidence>
<dbReference type="InterPro" id="IPR001650">
    <property type="entry name" value="Helicase_C-like"/>
</dbReference>
<dbReference type="InterPro" id="IPR007502">
    <property type="entry name" value="Helicase-assoc_dom"/>
</dbReference>
<feature type="region of interest" description="Disordered" evidence="7">
    <location>
        <begin position="253"/>
        <end position="288"/>
    </location>
</feature>
<sequence>MAKKKKSKRDARGYGQPVKKQAAVPGKGKEVQVSRSTQEEIVKIIDDLKITLEHERLDPVERQKRQIEFNIHDLKMAKKIEHLNGELTRLGFTKEQIVKAFSSIISGDYVYPRPMEDVNPLSLTHILDWMCMHVSTEELPKLFTDQVDDVSGSVSIEKPIKVESSADEGTTVMEEKIVTEPWKQFKTDDAVKKDIQKEKEDEELKKRMLLQQYQYEEYDEEDGEDIEEVSDAPVQSEDKDEFKRKLLLQQYQYDDEEEEEDNEFADIMSENSSKKESAKIEPKQAAEKSVNEIRLEKLEIQIKEDKETLNDDVANYMRSKHEIAEIKKRLKKNEGVAKGVRGKIAKQKAKEAEEAALAEPMIEENTKEKEEDEEDYGGGMFDLFNAPAPVASTAASEDAKPPVTTSKQDLVANIPVGWSGKLPKDVFLEQCRKKKIPKPKFTKMPGSRNGCSIIMKVKNEEMVVNHEGPFAKYKDAEHFAATKALYEIDPSLPLYRLLPPTFKDLWKSWLDEEQKSKDIESSLAQNERERQTQSLLQQIQDSLPDDISEPPSKALDVEEEKEEVTDWDDEESWGSDEEEKNENASPSIYGSTITEDGKRLQKFFKRKQQDDSYKEMLAVRVNLPMHAYRDKILDVVEKHPVTVLCAETGAGKTTQCPQFILEDALERGYGDKVNIVVTQPRRISAISVADRTSEELDDAPVGGLVGYSIRMETKRSKRTKLMFCTTGVILRRLVDDPNLKGISHVVVDEVHERQWQIDFLLIALRRLLHTTRKDLKVILMSATLDAELFCKFFNGAPFFKIEGRTYPVNDYYLENIFEATSHVIEEDSRYALRNLREGNTTSMWVTTKGGEKKRTIVDLESQLDSLHVSDEYAQYSMPTRRSMEIVNEEVINFELIEDLLSLLLVNTHENTMLVSPSSNCDGLSNGSVLVFLPGIGEIRELHDLLKSNPYFGDENRFIIIPMHSTIFSKQNYKRAFATPKRGCRKIVLATNICETSVTIADCICVIDTGLERQVVQSKSTSTLKTMWCSRASAKQRAGRAGRVQAGICCKLYSSKTANYTMKKQSAPELMRVPLEEVCLSILAGNLSDNCMDFLLQAPQPPTNEAVQSALKVLEEVGAIEPFATKKSAKRQEKLTALGRHLAKLPVHVRLGKMLLYGSIFGVLDSILTVVSFLNCSKSPFVTNLDNSSHISAVQNSLKHHSSDFLTACRVWEAYNKALEVSPSNARKFIKGNFLNRTSLLEIGENRKQFFQLIASIGFVDAKVKSLADLSSMSSSCNRNKLKEEIVDAAITSGLYPNIAHASKDVSGEITLYSKADKVHFHKSSTNYKKKLSTEWIVYQEKFATSRTWVSTTATIQPFSLLIFGQNLHVKHTEQKVIIDDWIEVGIQAQNAVMIREMKYSLQKEVELLISEETKQNDDSTKIINGICRLLSLATQL</sequence>
<dbReference type="InterPro" id="IPR011545">
    <property type="entry name" value="DEAD/DEAH_box_helicase_dom"/>
</dbReference>
<dbReference type="PANTHER" id="PTHR18934:SF145">
    <property type="entry name" value="ATP-DEPENDENT RNA HELICASE DHX57-RELATED"/>
    <property type="match status" value="1"/>
</dbReference>
<dbReference type="Pfam" id="PF00270">
    <property type="entry name" value="DEAD"/>
    <property type="match status" value="1"/>
</dbReference>
<feature type="compositionally biased region" description="Acidic residues" evidence="7">
    <location>
        <begin position="557"/>
        <end position="580"/>
    </location>
</feature>
<keyword evidence="3" id="KW-0378">Hydrolase</keyword>
<dbReference type="GO" id="GO:0003724">
    <property type="term" value="F:RNA helicase activity"/>
    <property type="evidence" value="ECO:0007669"/>
    <property type="project" value="UniProtKB-EC"/>
</dbReference>
<keyword evidence="11" id="KW-1185">Reference proteome</keyword>
<dbReference type="PANTHER" id="PTHR18934">
    <property type="entry name" value="ATP-DEPENDENT RNA HELICASE"/>
    <property type="match status" value="1"/>
</dbReference>
<dbReference type="InterPro" id="IPR011709">
    <property type="entry name" value="DEAD-box_helicase_OB_fold"/>
</dbReference>
<evidence type="ECO:0000256" key="3">
    <source>
        <dbReference type="ARBA" id="ARBA00022801"/>
    </source>
</evidence>
<evidence type="ECO:0000256" key="1">
    <source>
        <dbReference type="ARBA" id="ARBA00012552"/>
    </source>
</evidence>
<feature type="region of interest" description="Disordered" evidence="7">
    <location>
        <begin position="355"/>
        <end position="379"/>
    </location>
</feature>
<feature type="region of interest" description="Disordered" evidence="7">
    <location>
        <begin position="1"/>
        <end position="32"/>
    </location>
</feature>
<feature type="compositionally biased region" description="Acidic residues" evidence="7">
    <location>
        <begin position="216"/>
        <end position="230"/>
    </location>
</feature>
<dbReference type="EMBL" id="BLLK01000057">
    <property type="protein sequence ID" value="GFH56966.1"/>
    <property type="molecule type" value="Genomic_DNA"/>
</dbReference>
<evidence type="ECO:0000313" key="10">
    <source>
        <dbReference type="EMBL" id="GFH56966.1"/>
    </source>
</evidence>
<dbReference type="PROSITE" id="PS51192">
    <property type="entry name" value="HELICASE_ATP_BIND_1"/>
    <property type="match status" value="1"/>
</dbReference>
<comment type="catalytic activity">
    <reaction evidence="6">
        <text>ATP + H2O = ADP + phosphate + H(+)</text>
        <dbReference type="Rhea" id="RHEA:13065"/>
        <dbReference type="ChEBI" id="CHEBI:15377"/>
        <dbReference type="ChEBI" id="CHEBI:15378"/>
        <dbReference type="ChEBI" id="CHEBI:30616"/>
        <dbReference type="ChEBI" id="CHEBI:43474"/>
        <dbReference type="ChEBI" id="CHEBI:456216"/>
        <dbReference type="EC" id="3.6.4.13"/>
    </reaction>
</comment>
<dbReference type="Gene3D" id="3.40.50.300">
    <property type="entry name" value="P-loop containing nucleotide triphosphate hydrolases"/>
    <property type="match status" value="2"/>
</dbReference>
<accession>A0AAD3D348</accession>
<dbReference type="FunFam" id="3.40.50.300:FF:000500">
    <property type="entry name" value="ATP-dependent RNA helicase DHX29"/>
    <property type="match status" value="1"/>
</dbReference>
<dbReference type="EC" id="3.6.4.13" evidence="1"/>
<feature type="region of interest" description="Disordered" evidence="7">
    <location>
        <begin position="541"/>
        <end position="592"/>
    </location>
</feature>
<dbReference type="InterPro" id="IPR027417">
    <property type="entry name" value="P-loop_NTPase"/>
</dbReference>
<dbReference type="Gene3D" id="1.20.120.1080">
    <property type="match status" value="1"/>
</dbReference>
<dbReference type="SMART" id="SM00490">
    <property type="entry name" value="HELICc"/>
    <property type="match status" value="1"/>
</dbReference>
<gene>
    <name evidence="10" type="ORF">CTEN210_13442</name>
</gene>
<evidence type="ECO:0000256" key="7">
    <source>
        <dbReference type="SAM" id="MobiDB-lite"/>
    </source>
</evidence>
<dbReference type="Proteomes" id="UP001054902">
    <property type="component" value="Unassembled WGS sequence"/>
</dbReference>
<dbReference type="Pfam" id="PF00271">
    <property type="entry name" value="Helicase_C"/>
    <property type="match status" value="1"/>
</dbReference>
<feature type="domain" description="Helicase ATP-binding" evidence="8">
    <location>
        <begin position="633"/>
        <end position="802"/>
    </location>
</feature>
<feature type="compositionally biased region" description="Polar residues" evidence="7">
    <location>
        <begin position="583"/>
        <end position="592"/>
    </location>
</feature>
<feature type="domain" description="Helicase C-terminal" evidence="9">
    <location>
        <begin position="899"/>
        <end position="1085"/>
    </location>
</feature>
<dbReference type="InterPro" id="IPR002464">
    <property type="entry name" value="DNA/RNA_helicase_DEAH_CS"/>
</dbReference>
<dbReference type="SUPFAM" id="SSF54768">
    <property type="entry name" value="dsRNA-binding domain-like"/>
    <property type="match status" value="1"/>
</dbReference>
<evidence type="ECO:0000256" key="6">
    <source>
        <dbReference type="ARBA" id="ARBA00047984"/>
    </source>
</evidence>
<dbReference type="Pfam" id="PF21010">
    <property type="entry name" value="HA2_C"/>
    <property type="match status" value="1"/>
</dbReference>
<keyword evidence="4" id="KW-0347">Helicase</keyword>
<evidence type="ECO:0000256" key="2">
    <source>
        <dbReference type="ARBA" id="ARBA00022741"/>
    </source>
</evidence>
<feature type="compositionally biased region" description="Basic and acidic residues" evidence="7">
    <location>
        <begin position="272"/>
        <end position="288"/>
    </location>
</feature>
<keyword evidence="2" id="KW-0547">Nucleotide-binding</keyword>
<evidence type="ECO:0000259" key="8">
    <source>
        <dbReference type="PROSITE" id="PS51192"/>
    </source>
</evidence>
<evidence type="ECO:0000256" key="4">
    <source>
        <dbReference type="ARBA" id="ARBA00022806"/>
    </source>
</evidence>
<dbReference type="InterPro" id="IPR014001">
    <property type="entry name" value="Helicase_ATP-bd"/>
</dbReference>
<feature type="region of interest" description="Disordered" evidence="7">
    <location>
        <begin position="216"/>
        <end position="238"/>
    </location>
</feature>
<reference evidence="10 11" key="1">
    <citation type="journal article" date="2021" name="Sci. Rep.">
        <title>The genome of the diatom Chaetoceros tenuissimus carries an ancient integrated fragment of an extant virus.</title>
        <authorList>
            <person name="Hongo Y."/>
            <person name="Kimura K."/>
            <person name="Takaki Y."/>
            <person name="Yoshida Y."/>
            <person name="Baba S."/>
            <person name="Kobayashi G."/>
            <person name="Nagasaki K."/>
            <person name="Hano T."/>
            <person name="Tomaru Y."/>
        </authorList>
    </citation>
    <scope>NUCLEOTIDE SEQUENCE [LARGE SCALE GENOMIC DNA]</scope>
    <source>
        <strain evidence="10 11">NIES-3715</strain>
    </source>
</reference>